<comment type="caution">
    <text evidence="3">The sequence shown here is derived from an EMBL/GenBank/DDBJ whole genome shotgun (WGS) entry which is preliminary data.</text>
</comment>
<reference evidence="3 4" key="1">
    <citation type="journal article" date="2013" name="Proc. Natl. Acad. Sci. U.S.A.">
        <title>The king cobra genome reveals dynamic gene evolution and adaptation in the snake venom system.</title>
        <authorList>
            <person name="Vonk F.J."/>
            <person name="Casewell N.R."/>
            <person name="Henkel C.V."/>
            <person name="Heimberg A.M."/>
            <person name="Jansen H.J."/>
            <person name="McCleary R.J."/>
            <person name="Kerkkamp H.M."/>
            <person name="Vos R.A."/>
            <person name="Guerreiro I."/>
            <person name="Calvete J.J."/>
            <person name="Wuster W."/>
            <person name="Woods A.E."/>
            <person name="Logan J.M."/>
            <person name="Harrison R.A."/>
            <person name="Castoe T.A."/>
            <person name="de Koning A.P."/>
            <person name="Pollock D.D."/>
            <person name="Yandell M."/>
            <person name="Calderon D."/>
            <person name="Renjifo C."/>
            <person name="Currier R.B."/>
            <person name="Salgado D."/>
            <person name="Pla D."/>
            <person name="Sanz L."/>
            <person name="Hyder A.S."/>
            <person name="Ribeiro J.M."/>
            <person name="Arntzen J.W."/>
            <person name="van den Thillart G.E."/>
            <person name="Boetzer M."/>
            <person name="Pirovano W."/>
            <person name="Dirks R.P."/>
            <person name="Spaink H.P."/>
            <person name="Duboule D."/>
            <person name="McGlinn E."/>
            <person name="Kini R.M."/>
            <person name="Richardson M.K."/>
        </authorList>
    </citation>
    <scope>NUCLEOTIDE SEQUENCE</scope>
    <source>
        <tissue evidence="3">Blood</tissue>
    </source>
</reference>
<dbReference type="Proteomes" id="UP000018936">
    <property type="component" value="Unassembled WGS sequence"/>
</dbReference>
<keyword evidence="1" id="KW-1015">Disulfide bond</keyword>
<protein>
    <recommendedName>
        <fullName evidence="2">BRICHOS domain-containing protein</fullName>
    </recommendedName>
</protein>
<accession>V8NYC8</accession>
<dbReference type="AlphaFoldDB" id="V8NYC8"/>
<dbReference type="PROSITE" id="PS50869">
    <property type="entry name" value="BRICHOS"/>
    <property type="match status" value="1"/>
</dbReference>
<evidence type="ECO:0000313" key="3">
    <source>
        <dbReference type="EMBL" id="ETE67040.1"/>
    </source>
</evidence>
<gene>
    <name evidence="3" type="ORF">L345_07174</name>
</gene>
<dbReference type="InterPro" id="IPR007084">
    <property type="entry name" value="BRICHOS_dom"/>
</dbReference>
<feature type="domain" description="BRICHOS" evidence="2">
    <location>
        <begin position="1"/>
        <end position="60"/>
    </location>
</feature>
<evidence type="ECO:0000256" key="1">
    <source>
        <dbReference type="ARBA" id="ARBA00023157"/>
    </source>
</evidence>
<dbReference type="OrthoDB" id="9888901at2759"/>
<evidence type="ECO:0000313" key="4">
    <source>
        <dbReference type="Proteomes" id="UP000018936"/>
    </source>
</evidence>
<proteinExistence type="predicted"/>
<name>V8NYC8_OPHHA</name>
<dbReference type="Pfam" id="PF04089">
    <property type="entry name" value="BRICHOS"/>
    <property type="match status" value="1"/>
</dbReference>
<sequence>MDSIEVPSLHELARKIEHFDEQVSESNGLVYSFKKGKLAVRTTLGTTINILCSDIPIYWAEKQQKEARRSCIPFLFLNICLRLG</sequence>
<keyword evidence="4" id="KW-1185">Reference proteome</keyword>
<dbReference type="EMBL" id="AZIM01001408">
    <property type="protein sequence ID" value="ETE67040.1"/>
    <property type="molecule type" value="Genomic_DNA"/>
</dbReference>
<evidence type="ECO:0000259" key="2">
    <source>
        <dbReference type="PROSITE" id="PS50869"/>
    </source>
</evidence>
<dbReference type="Gene3D" id="3.30.390.150">
    <property type="match status" value="1"/>
</dbReference>
<organism evidence="3 4">
    <name type="scientific">Ophiophagus hannah</name>
    <name type="common">King cobra</name>
    <name type="synonym">Naja hannah</name>
    <dbReference type="NCBI Taxonomy" id="8665"/>
    <lineage>
        <taxon>Eukaryota</taxon>
        <taxon>Metazoa</taxon>
        <taxon>Chordata</taxon>
        <taxon>Craniata</taxon>
        <taxon>Vertebrata</taxon>
        <taxon>Euteleostomi</taxon>
        <taxon>Lepidosauria</taxon>
        <taxon>Squamata</taxon>
        <taxon>Bifurcata</taxon>
        <taxon>Unidentata</taxon>
        <taxon>Episquamata</taxon>
        <taxon>Toxicofera</taxon>
        <taxon>Serpentes</taxon>
        <taxon>Colubroidea</taxon>
        <taxon>Elapidae</taxon>
        <taxon>Elapinae</taxon>
        <taxon>Ophiophagus</taxon>
    </lineage>
</organism>
<feature type="non-terminal residue" evidence="3">
    <location>
        <position position="1"/>
    </location>
</feature>